<evidence type="ECO:0000313" key="6">
    <source>
        <dbReference type="EMBL" id="OGF09445.1"/>
    </source>
</evidence>
<gene>
    <name evidence="6" type="ORF">A2024_00685</name>
</gene>
<dbReference type="Gene3D" id="2.40.30.10">
    <property type="entry name" value="Translation factors"/>
    <property type="match status" value="1"/>
</dbReference>
<evidence type="ECO:0008006" key="8">
    <source>
        <dbReference type="Google" id="ProtNLM"/>
    </source>
</evidence>
<dbReference type="InterPro" id="IPR055178">
    <property type="entry name" value="RsdA/BaiN/AoA(So)-like_dom"/>
</dbReference>
<keyword evidence="3" id="KW-0274">FAD</keyword>
<dbReference type="SUPFAM" id="SSF51905">
    <property type="entry name" value="FAD/NAD(P)-binding domain"/>
    <property type="match status" value="1"/>
</dbReference>
<feature type="domain" description="RsdA/BaiN/AoA(So)-like insert" evidence="5">
    <location>
        <begin position="174"/>
        <end position="331"/>
    </location>
</feature>
<dbReference type="Gene3D" id="3.50.50.60">
    <property type="entry name" value="FAD/NAD(P)-binding domain"/>
    <property type="match status" value="1"/>
</dbReference>
<name>A0A1F5R4Q4_9BACT</name>
<accession>A0A1F5R4Q4</accession>
<dbReference type="InterPro" id="IPR057661">
    <property type="entry name" value="RsdA/BaiN/AoA(So)_Rossmann"/>
</dbReference>
<evidence type="ECO:0000256" key="2">
    <source>
        <dbReference type="ARBA" id="ARBA00022630"/>
    </source>
</evidence>
<feature type="domain" description="RsdA/BaiN/AoA(So)-like Rossmann fold-like" evidence="4">
    <location>
        <begin position="1"/>
        <end position="384"/>
    </location>
</feature>
<evidence type="ECO:0000313" key="7">
    <source>
        <dbReference type="Proteomes" id="UP000177230"/>
    </source>
</evidence>
<organism evidence="6 7">
    <name type="scientific">Candidatus Edwardsbacteria bacterium GWF2_54_11</name>
    <dbReference type="NCBI Taxonomy" id="1817851"/>
    <lineage>
        <taxon>Bacteria</taxon>
        <taxon>Candidatus Edwardsiibacteriota</taxon>
    </lineage>
</organism>
<evidence type="ECO:0000256" key="3">
    <source>
        <dbReference type="ARBA" id="ARBA00022827"/>
    </source>
</evidence>
<dbReference type="Proteomes" id="UP000177230">
    <property type="component" value="Unassembled WGS sequence"/>
</dbReference>
<dbReference type="PANTHER" id="PTHR42887">
    <property type="entry name" value="OS12G0638800 PROTEIN"/>
    <property type="match status" value="1"/>
</dbReference>
<dbReference type="InterPro" id="IPR023166">
    <property type="entry name" value="BaiN-like_dom_sf"/>
</dbReference>
<comment type="caution">
    <text evidence="6">The sequence shown here is derived from an EMBL/GenBank/DDBJ whole genome shotgun (WGS) entry which is preliminary data.</text>
</comment>
<dbReference type="Gene3D" id="1.10.8.260">
    <property type="entry name" value="HI0933 insert domain-like"/>
    <property type="match status" value="1"/>
</dbReference>
<dbReference type="SUPFAM" id="SSF160996">
    <property type="entry name" value="HI0933 insert domain-like"/>
    <property type="match status" value="1"/>
</dbReference>
<evidence type="ECO:0000259" key="4">
    <source>
        <dbReference type="Pfam" id="PF03486"/>
    </source>
</evidence>
<evidence type="ECO:0000256" key="1">
    <source>
        <dbReference type="ARBA" id="ARBA00001974"/>
    </source>
</evidence>
<protein>
    <recommendedName>
        <fullName evidence="8">Flavoprotein</fullName>
    </recommendedName>
</protein>
<keyword evidence="2" id="KW-0285">Flavoprotein</keyword>
<dbReference type="NCBIfam" id="TIGR00275">
    <property type="entry name" value="aminoacetone oxidase family FAD-binding enzyme"/>
    <property type="match status" value="1"/>
</dbReference>
<dbReference type="Pfam" id="PF03486">
    <property type="entry name" value="HI0933_like"/>
    <property type="match status" value="1"/>
</dbReference>
<dbReference type="EMBL" id="MFFM01000041">
    <property type="protein sequence ID" value="OGF09445.1"/>
    <property type="molecule type" value="Genomic_DNA"/>
</dbReference>
<sequence>MMAAIIAAGKGGRVRLWEKNGSLGRKLLATGNGRCNFANQNISLDNFHGGHLQLAGGILDNFKVKNTLEFFEGLGLSFYADSRGRYFPRSNEASAVLFCLEQEMERLGVEVNLRSEIVALGRVSSGWQVRQRGPGHGSAAVILACGGAASPQFGSTGQGYEMASKLNHAIVPPEPALVPLMLAGNWFHKLQGLRMDLRLTISRGGQTVFEIVDEGLFTHYGLSGPLALKASRMMKGPGLECRINFLPYTNETEVITQLRARREKLASRLTRDFLTGLLPEKLGLVMMIQSKLNLDASCREISDEQLPMLLENLCRWPVQIKGPRPFKEAQVTAGGVDCRQIFPESLMSKKAPGLFFCGEVLDVDGDTGGYNLQWSWSSGYAAGNAAAEYVIKKQ</sequence>
<evidence type="ECO:0000259" key="5">
    <source>
        <dbReference type="Pfam" id="PF22780"/>
    </source>
</evidence>
<proteinExistence type="predicted"/>
<dbReference type="Pfam" id="PF22780">
    <property type="entry name" value="HI0933_like_1st"/>
    <property type="match status" value="1"/>
</dbReference>
<dbReference type="PANTHER" id="PTHR42887:SF2">
    <property type="entry name" value="OS12G0638800 PROTEIN"/>
    <property type="match status" value="1"/>
</dbReference>
<reference evidence="6 7" key="1">
    <citation type="journal article" date="2016" name="Nat. Commun.">
        <title>Thousands of microbial genomes shed light on interconnected biogeochemical processes in an aquifer system.</title>
        <authorList>
            <person name="Anantharaman K."/>
            <person name="Brown C.T."/>
            <person name="Hug L.A."/>
            <person name="Sharon I."/>
            <person name="Castelle C.J."/>
            <person name="Probst A.J."/>
            <person name="Thomas B.C."/>
            <person name="Singh A."/>
            <person name="Wilkins M.J."/>
            <person name="Karaoz U."/>
            <person name="Brodie E.L."/>
            <person name="Williams K.H."/>
            <person name="Hubbard S.S."/>
            <person name="Banfield J.F."/>
        </authorList>
    </citation>
    <scope>NUCLEOTIDE SEQUENCE [LARGE SCALE GENOMIC DNA]</scope>
</reference>
<dbReference type="AlphaFoldDB" id="A0A1F5R4Q4"/>
<comment type="cofactor">
    <cofactor evidence="1">
        <name>FAD</name>
        <dbReference type="ChEBI" id="CHEBI:57692"/>
    </cofactor>
</comment>
<dbReference type="InterPro" id="IPR036188">
    <property type="entry name" value="FAD/NAD-bd_sf"/>
</dbReference>
<dbReference type="InterPro" id="IPR004792">
    <property type="entry name" value="BaiN-like"/>
</dbReference>